<reference evidence="2 3" key="1">
    <citation type="submission" date="2019-10" db="EMBL/GenBank/DDBJ databases">
        <title>Deinococcus sp. isolated from soil.</title>
        <authorList>
            <person name="Li Y."/>
            <person name="Wang J."/>
        </authorList>
    </citation>
    <scope>NUCLEOTIDE SEQUENCE [LARGE SCALE GENOMIC DNA]</scope>
    <source>
        <strain evidence="2 3">SDU3-2</strain>
    </source>
</reference>
<dbReference type="AlphaFoldDB" id="A0A7X1TQ65"/>
<keyword evidence="1" id="KW-0812">Transmembrane</keyword>
<feature type="transmembrane region" description="Helical" evidence="1">
    <location>
        <begin position="86"/>
        <end position="105"/>
    </location>
</feature>
<sequence>MVGGLELAASLMLGLALVGFLLTFVRWMRSAPLGRLRMVWGLAASVAALTLVMLWWHLRIPNAEWQLLVSPGPPVSVPFGKRTFSGLFWGSQLYLAGVAGAIVWATRPPAMLERLSVGQVGMLMGMAILTCVAWFLLL</sequence>
<name>A0A7X1TQ65_9DEIO</name>
<feature type="transmembrane region" description="Helical" evidence="1">
    <location>
        <begin position="39"/>
        <end position="58"/>
    </location>
</feature>
<evidence type="ECO:0000313" key="3">
    <source>
        <dbReference type="Proteomes" id="UP000484842"/>
    </source>
</evidence>
<organism evidence="2 3">
    <name type="scientific">Deinococcus terrestris</name>
    <dbReference type="NCBI Taxonomy" id="2651870"/>
    <lineage>
        <taxon>Bacteria</taxon>
        <taxon>Thermotogati</taxon>
        <taxon>Deinococcota</taxon>
        <taxon>Deinococci</taxon>
        <taxon>Deinococcales</taxon>
        <taxon>Deinococcaceae</taxon>
        <taxon>Deinococcus</taxon>
    </lineage>
</organism>
<feature type="transmembrane region" description="Helical" evidence="1">
    <location>
        <begin position="6"/>
        <end position="27"/>
    </location>
</feature>
<evidence type="ECO:0000256" key="1">
    <source>
        <dbReference type="SAM" id="Phobius"/>
    </source>
</evidence>
<comment type="caution">
    <text evidence="2">The sequence shown here is derived from an EMBL/GenBank/DDBJ whole genome shotgun (WGS) entry which is preliminary data.</text>
</comment>
<keyword evidence="3" id="KW-1185">Reference proteome</keyword>
<feature type="transmembrane region" description="Helical" evidence="1">
    <location>
        <begin position="117"/>
        <end position="137"/>
    </location>
</feature>
<keyword evidence="1" id="KW-1133">Transmembrane helix</keyword>
<proteinExistence type="predicted"/>
<dbReference type="Proteomes" id="UP000484842">
    <property type="component" value="Unassembled WGS sequence"/>
</dbReference>
<protein>
    <submittedName>
        <fullName evidence="2">Uncharacterized protein</fullName>
    </submittedName>
</protein>
<dbReference type="EMBL" id="WBSL01000001">
    <property type="protein sequence ID" value="MPY65383.1"/>
    <property type="molecule type" value="Genomic_DNA"/>
</dbReference>
<gene>
    <name evidence="2" type="ORF">F8S09_01570</name>
</gene>
<accession>A0A7X1TQ65</accession>
<evidence type="ECO:0000313" key="2">
    <source>
        <dbReference type="EMBL" id="MPY65383.1"/>
    </source>
</evidence>
<keyword evidence="1" id="KW-0472">Membrane</keyword>
<dbReference type="RefSeq" id="WP_152868356.1">
    <property type="nucleotide sequence ID" value="NZ_WBSL01000001.1"/>
</dbReference>